<dbReference type="Proteomes" id="UP001497516">
    <property type="component" value="Chromosome 10"/>
</dbReference>
<dbReference type="EMBL" id="OZ034814">
    <property type="protein sequence ID" value="CAL1360169.1"/>
    <property type="molecule type" value="Genomic_DNA"/>
</dbReference>
<reference evidence="3 4" key="1">
    <citation type="submission" date="2024-04" db="EMBL/GenBank/DDBJ databases">
        <authorList>
            <person name="Fracassetti M."/>
        </authorList>
    </citation>
    <scope>NUCLEOTIDE SEQUENCE [LARGE SCALE GENOMIC DNA]</scope>
</reference>
<evidence type="ECO:0000256" key="2">
    <source>
        <dbReference type="SAM" id="MobiDB-lite"/>
    </source>
</evidence>
<feature type="compositionally biased region" description="Acidic residues" evidence="2">
    <location>
        <begin position="204"/>
        <end position="217"/>
    </location>
</feature>
<organism evidence="3 4">
    <name type="scientific">Linum trigynum</name>
    <dbReference type="NCBI Taxonomy" id="586398"/>
    <lineage>
        <taxon>Eukaryota</taxon>
        <taxon>Viridiplantae</taxon>
        <taxon>Streptophyta</taxon>
        <taxon>Embryophyta</taxon>
        <taxon>Tracheophyta</taxon>
        <taxon>Spermatophyta</taxon>
        <taxon>Magnoliopsida</taxon>
        <taxon>eudicotyledons</taxon>
        <taxon>Gunneridae</taxon>
        <taxon>Pentapetalae</taxon>
        <taxon>rosids</taxon>
        <taxon>fabids</taxon>
        <taxon>Malpighiales</taxon>
        <taxon>Linaceae</taxon>
        <taxon>Linum</taxon>
    </lineage>
</organism>
<feature type="region of interest" description="Disordered" evidence="2">
    <location>
        <begin position="204"/>
        <end position="243"/>
    </location>
</feature>
<evidence type="ECO:0000313" key="4">
    <source>
        <dbReference type="Proteomes" id="UP001497516"/>
    </source>
</evidence>
<feature type="compositionally biased region" description="Acidic residues" evidence="2">
    <location>
        <begin position="233"/>
        <end position="243"/>
    </location>
</feature>
<keyword evidence="1" id="KW-0175">Coiled coil</keyword>
<protein>
    <submittedName>
        <fullName evidence="3">Uncharacterized protein</fullName>
    </submittedName>
</protein>
<gene>
    <name evidence="3" type="ORF">LTRI10_LOCUS7622</name>
</gene>
<name>A0AAV2CV46_9ROSI</name>
<evidence type="ECO:0000313" key="3">
    <source>
        <dbReference type="EMBL" id="CAL1360169.1"/>
    </source>
</evidence>
<sequence length="243" mass="26811">MLLLAKAGARKADVAAEECREARASLSSMKDNLENSTARREQLIKECDEAQLEAAKQISTLQATLEAEHRQRDAEFASLMAKERLEFEVKLAALAADKEALTQDLGARDTELATLSEEKASLEDEVKAAAYRRGDYKKALRDARKKIRALKASLKRFASSEAVQELIAKASLDSLVLAKRKLDQEYPDIVVDFPDLVNFVIEEMQNEQEEAVEEDDAAPTGSGEAPSPQESDFSMEDASSEAE</sequence>
<accession>A0AAV2CV46</accession>
<dbReference type="AlphaFoldDB" id="A0AAV2CV46"/>
<feature type="coiled-coil region" evidence="1">
    <location>
        <begin position="112"/>
        <end position="160"/>
    </location>
</feature>
<keyword evidence="4" id="KW-1185">Reference proteome</keyword>
<proteinExistence type="predicted"/>
<feature type="coiled-coil region" evidence="1">
    <location>
        <begin position="16"/>
        <end position="60"/>
    </location>
</feature>
<evidence type="ECO:0000256" key="1">
    <source>
        <dbReference type="SAM" id="Coils"/>
    </source>
</evidence>